<protein>
    <recommendedName>
        <fullName evidence="2">Heterokaryon incompatibility domain-containing protein</fullName>
    </recommendedName>
</protein>
<evidence type="ECO:0000259" key="2">
    <source>
        <dbReference type="Pfam" id="PF06985"/>
    </source>
</evidence>
<sequence>MRLINVKTYQLEEYYNVPPRYAILSHTWGGREVTFQDWQLKAEEMENTERYDKIIRACKQAQVDGFGYLWCDTNCIDKTSSTELAEAINSMFSWYKNSSICYAYLADVPPIDSNERDPLCNFRSSRWFTRGWTLQELLAPTALCFFAHDWSNIGSRDELASEISVVTGIEEIYLGSDLSNASIGKRMSWLSNRQTTRVEDLAYCVFGIFDINMPLLYGEGEKAFIRLQEEIIRVSNDQTIFCWTWDDQHVPSDWASILSPSPRTFKNAGDYSHNSWRNESAPYIMTNAGLSISLPVLNLIKERVGPIEGFENLLAVLDVRSNSPSHQVALLFHKTSGSDRFRRSRIIPGPVPIFWNPGLLKRSMYIAGSRDRWPLKHIVHKYPEYGVLLTMDCCETLPQSFIVSSPKLESGILSLGLSGEVGYYGRFLTIETSEGLNRKDHTGDRMACKIFFGVRVRDGSTDWCTKIVGAKVAHDSSSSGRKSGNPKRTIYDEKTWKFQFPPDRDPMSDWMRIQRFNLVASVHLSTCVQVAENSMLAVARIRVAQLNTSPPDTSMEKTNEHDWMKGKGDGVQSQNRLVKAEEEDNSRLSTILRSFSYKNSQWWE</sequence>
<dbReference type="PANTHER" id="PTHR10622">
    <property type="entry name" value="HET DOMAIN-CONTAINING PROTEIN"/>
    <property type="match status" value="1"/>
</dbReference>
<dbReference type="Proteomes" id="UP000696573">
    <property type="component" value="Unassembled WGS sequence"/>
</dbReference>
<feature type="compositionally biased region" description="Basic and acidic residues" evidence="1">
    <location>
        <begin position="554"/>
        <end position="568"/>
    </location>
</feature>
<dbReference type="Pfam" id="PF06985">
    <property type="entry name" value="HET"/>
    <property type="match status" value="1"/>
</dbReference>
<dbReference type="OrthoDB" id="194358at2759"/>
<organism evidence="3 4">
    <name type="scientific">Clonostachys rhizophaga</name>
    <dbReference type="NCBI Taxonomy" id="160324"/>
    <lineage>
        <taxon>Eukaryota</taxon>
        <taxon>Fungi</taxon>
        <taxon>Dikarya</taxon>
        <taxon>Ascomycota</taxon>
        <taxon>Pezizomycotina</taxon>
        <taxon>Sordariomycetes</taxon>
        <taxon>Hypocreomycetidae</taxon>
        <taxon>Hypocreales</taxon>
        <taxon>Bionectriaceae</taxon>
        <taxon>Clonostachys</taxon>
    </lineage>
</organism>
<dbReference type="EMBL" id="CABFNQ020000762">
    <property type="protein sequence ID" value="CAH0040386.1"/>
    <property type="molecule type" value="Genomic_DNA"/>
</dbReference>
<feature type="region of interest" description="Disordered" evidence="1">
    <location>
        <begin position="549"/>
        <end position="571"/>
    </location>
</feature>
<name>A0A9N9W429_9HYPO</name>
<dbReference type="InterPro" id="IPR010730">
    <property type="entry name" value="HET"/>
</dbReference>
<feature type="domain" description="Heterokaryon incompatibility" evidence="2">
    <location>
        <begin position="21"/>
        <end position="106"/>
    </location>
</feature>
<evidence type="ECO:0000313" key="3">
    <source>
        <dbReference type="EMBL" id="CAH0040386.1"/>
    </source>
</evidence>
<dbReference type="PANTHER" id="PTHR10622:SF10">
    <property type="entry name" value="HET DOMAIN-CONTAINING PROTEIN"/>
    <property type="match status" value="1"/>
</dbReference>
<evidence type="ECO:0000256" key="1">
    <source>
        <dbReference type="SAM" id="MobiDB-lite"/>
    </source>
</evidence>
<keyword evidence="4" id="KW-1185">Reference proteome</keyword>
<dbReference type="AlphaFoldDB" id="A0A9N9W429"/>
<comment type="caution">
    <text evidence="3">The sequence shown here is derived from an EMBL/GenBank/DDBJ whole genome shotgun (WGS) entry which is preliminary data.</text>
</comment>
<accession>A0A9N9W429</accession>
<gene>
    <name evidence="3" type="ORF">CRHIZ90672A_00005898</name>
</gene>
<proteinExistence type="predicted"/>
<reference evidence="3" key="1">
    <citation type="submission" date="2021-10" db="EMBL/GenBank/DDBJ databases">
        <authorList>
            <person name="Piombo E."/>
        </authorList>
    </citation>
    <scope>NUCLEOTIDE SEQUENCE</scope>
</reference>
<evidence type="ECO:0000313" key="4">
    <source>
        <dbReference type="Proteomes" id="UP000696573"/>
    </source>
</evidence>